<proteinExistence type="predicted"/>
<dbReference type="InterPro" id="IPR032691">
    <property type="entry name" value="Mon2/Sec7/BIG1-like_HUS"/>
</dbReference>
<dbReference type="GO" id="GO:0015031">
    <property type="term" value="P:protein transport"/>
    <property type="evidence" value="ECO:0007669"/>
    <property type="project" value="UniProtKB-KW"/>
</dbReference>
<sequence>MTAQLLANELGNLISEAKRKHGDLKTAAEKSLQDLKALPTTSEQQFAADLSRRPTFIDPFLIACATRATRFASIGVACLQRLVVSKGLPRTRLKDTIDAFNACADLGLDVQLKVLQALPSLLQNYSDELRDDLLASALQLCALLQSAKAQTVSGVAAATLQQLVSAVFEKVVDEDHKATEVPARHEVPGDGKPITLRPAAYDAYRMFRDLVLAAEERPTKFVRLTALSPESSLELIWSALSANARLFVLHPELSGIIRANLLPAVTRPLSERLPFALTVRSLRVMDILLGRYFNRFLEEFEVVLALLTQNLDLDSSAPWKRVLAMEVLRNFFANGNCIVDAYGAYDDAEEGKAVVQDLLSAFVRLSAEKPNAIGLGQQSSIPTGPGSRTLGSDQTGLEMAGGVAGAISSALGVAEANVPGVSSQWSLPRSACLEQLDKLEAPPMPETYLYAMVLDCLSSMSDTLAKIVVPLAAHNEKPIPDVNEEQADESEQSSSERPTRSSRSQSFRQRAIPANPLNADQQPVAPRVRAVAGLVDACWPAVLAICSTYLSAALEEQYYRNLIKACQRFAQVAGLLRLKTPRDALLTTLSKSAVPPHIVNAAMMDSGRSPTTPSVESARIFSNAKSLLSVDSLVSQTSTGSPDRRASVEATRPMLSTRNLQSLRALLNLAIALGPTMETSFTVVVDALRQADLILSSSLTQNVMRQGAQQKGNDSPAAVQAFSAEVNAVEAAASRLLESTSEYPNESFLTVLTAFVRLLGARSETTASSPTAEPTSPPATPIMKRRTFSGLANLSTLSEIQERNYEFTIPKIGALASLNVTRFMVYDSEESGWSLLVDALVNVAVASSKPREARWAATNVLCSTAAATVYEALHEEEDVRRMVQRRALAVLLQVVDGIYSEDGELTTVDLQMQGHVLDSLRSILERCGESLVAGWTKTLAIISSAFERTEVPPASLEDEVETRVDWAHISNDLVSVQIGRSAFTALQLVCSDFLDALPESVMPSLLELLHRFVTQTDDLNMALTTLTIVTSVADRLVLEGAVKNMDRILPTTEADDSLLHRRLEPTGNRSAQLMTLLMHLRTAVRESRGEVRNAAFQTMCNICRRGDQFSPDAWEFVLRTNVLNILSDDTKLSFVKNETPGAPAQPTRADRAMSKVIILGVTDLVAQYVHTIELIRKLPSLWEALLNKLEAYLDCGSHTLNEAVYSALSRILSRLVEPKPTWTTPVYRAVSLWLKRLPEDSMGSKSDNQGAYVAYIEAGLELYRLAKQTMGTPQTRKMIDNVYHCVAHSTGPTHGSDMHTPSPLQTKAMLLLKGIRTDYATLTASLISAAAHLAQLHHDHASRETPNNGPTYVALASDAIDWLALLIRVHADDVEVVESGAVLQGIEAYKRIVVSKYNVPAKCKGLPLWRKATSAAVDLSQCVLELPERFSIHDSIRTGLWDGCASIAAATVNATELGTVATTTEVAEDELADINSFRKLRAILIPRLGSADLPEHTRSVYSRSLFDASMIHRTEIGEVPEAGVSPLSDLHKIRRGRARRVPYSKRERMSYVCLEELIALSSTPVGTAEDRELAQAAAPLLILRLAIPIRAYIADHPLRGKSPQPLSELEELLYCFETIKNLKLHPDALYVDAVASGRTGSAAHLHFLYPLLARAVAIAGSSWSGTQEVHQPLQSLLQAIVPFP</sequence>
<organism evidence="6 7">
    <name type="scientific">Elasticomyces elasticus</name>
    <dbReference type="NCBI Taxonomy" id="574655"/>
    <lineage>
        <taxon>Eukaryota</taxon>
        <taxon>Fungi</taxon>
        <taxon>Dikarya</taxon>
        <taxon>Ascomycota</taxon>
        <taxon>Pezizomycotina</taxon>
        <taxon>Dothideomycetes</taxon>
        <taxon>Dothideomycetidae</taxon>
        <taxon>Mycosphaerellales</taxon>
        <taxon>Teratosphaeriaceae</taxon>
        <taxon>Elasticomyces</taxon>
    </lineage>
</organism>
<evidence type="ECO:0000313" key="7">
    <source>
        <dbReference type="Proteomes" id="UP001310594"/>
    </source>
</evidence>
<dbReference type="GO" id="GO:0005794">
    <property type="term" value="C:Golgi apparatus"/>
    <property type="evidence" value="ECO:0007669"/>
    <property type="project" value="UniProtKB-ARBA"/>
</dbReference>
<comment type="caution">
    <text evidence="6">The sequence shown here is derived from an EMBL/GenBank/DDBJ whole genome shotgun (WGS) entry which is preliminary data.</text>
</comment>
<dbReference type="InterPro" id="IPR016024">
    <property type="entry name" value="ARM-type_fold"/>
</dbReference>
<protein>
    <submittedName>
        <fullName evidence="6">Endocytosis and vacuole integrity protein</fullName>
    </submittedName>
</protein>
<dbReference type="SUPFAM" id="SSF48371">
    <property type="entry name" value="ARM repeat"/>
    <property type="match status" value="1"/>
</dbReference>
<dbReference type="Pfam" id="PF16213">
    <property type="entry name" value="DCB"/>
    <property type="match status" value="1"/>
</dbReference>
<feature type="compositionally biased region" description="Low complexity" evidence="3">
    <location>
        <begin position="492"/>
        <end position="510"/>
    </location>
</feature>
<dbReference type="InterPro" id="IPR032629">
    <property type="entry name" value="DCB_dom"/>
</dbReference>
<evidence type="ECO:0000256" key="3">
    <source>
        <dbReference type="SAM" id="MobiDB-lite"/>
    </source>
</evidence>
<feature type="domain" description="Mon2/Sec7/BIG1-like dimerisation and cyclophilin-binding" evidence="5">
    <location>
        <begin position="4"/>
        <end position="175"/>
    </location>
</feature>
<dbReference type="Pfam" id="PF12783">
    <property type="entry name" value="Sec7-like_HUS"/>
    <property type="match status" value="1"/>
</dbReference>
<dbReference type="Proteomes" id="UP001310594">
    <property type="component" value="Unassembled WGS sequence"/>
</dbReference>
<evidence type="ECO:0000259" key="5">
    <source>
        <dbReference type="Pfam" id="PF16213"/>
    </source>
</evidence>
<gene>
    <name evidence="6" type="primary">MON2</name>
    <name evidence="6" type="ORF">LTR97_012018</name>
</gene>
<accession>A0AAN7VMB6</accession>
<feature type="region of interest" description="Disordered" evidence="3">
    <location>
        <begin position="478"/>
        <end position="520"/>
    </location>
</feature>
<feature type="compositionally biased region" description="Acidic residues" evidence="3">
    <location>
        <begin position="482"/>
        <end position="491"/>
    </location>
</feature>
<reference evidence="6" key="1">
    <citation type="submission" date="2023-08" db="EMBL/GenBank/DDBJ databases">
        <title>Black Yeasts Isolated from many extreme environments.</title>
        <authorList>
            <person name="Coleine C."/>
            <person name="Stajich J.E."/>
            <person name="Selbmann L."/>
        </authorList>
    </citation>
    <scope>NUCLEOTIDE SEQUENCE</scope>
    <source>
        <strain evidence="6">CCFEE 5810</strain>
    </source>
</reference>
<evidence type="ECO:0000256" key="1">
    <source>
        <dbReference type="ARBA" id="ARBA00022448"/>
    </source>
</evidence>
<keyword evidence="1" id="KW-0813">Transport</keyword>
<evidence type="ECO:0000259" key="4">
    <source>
        <dbReference type="Pfam" id="PF12783"/>
    </source>
</evidence>
<evidence type="ECO:0000313" key="6">
    <source>
        <dbReference type="EMBL" id="KAK5690857.1"/>
    </source>
</evidence>
<keyword evidence="2" id="KW-0653">Protein transport</keyword>
<name>A0AAN7VMB6_9PEZI</name>
<evidence type="ECO:0000256" key="2">
    <source>
        <dbReference type="ARBA" id="ARBA00022927"/>
    </source>
</evidence>
<feature type="domain" description="Mon2/Sec7/BIG1-like HUS" evidence="4">
    <location>
        <begin position="200"/>
        <end position="353"/>
    </location>
</feature>
<dbReference type="EMBL" id="JAVRQU010000023">
    <property type="protein sequence ID" value="KAK5690857.1"/>
    <property type="molecule type" value="Genomic_DNA"/>
</dbReference>